<sequence>MHNKSLAQVHANDLTEILAVTQVVQRRLSAFSECPGGRSQQRVGCAQVLNRIIQKKRLHFDGFKNKHN</sequence>
<protein>
    <submittedName>
        <fullName evidence="1">Uncharacterized protein</fullName>
    </submittedName>
</protein>
<evidence type="ECO:0000313" key="1">
    <source>
        <dbReference type="EMBL" id="KIM64096.1"/>
    </source>
</evidence>
<organism evidence="1 2">
    <name type="scientific">Scleroderma citrinum Foug A</name>
    <dbReference type="NCBI Taxonomy" id="1036808"/>
    <lineage>
        <taxon>Eukaryota</taxon>
        <taxon>Fungi</taxon>
        <taxon>Dikarya</taxon>
        <taxon>Basidiomycota</taxon>
        <taxon>Agaricomycotina</taxon>
        <taxon>Agaricomycetes</taxon>
        <taxon>Agaricomycetidae</taxon>
        <taxon>Boletales</taxon>
        <taxon>Sclerodermatineae</taxon>
        <taxon>Sclerodermataceae</taxon>
        <taxon>Scleroderma</taxon>
    </lineage>
</organism>
<dbReference type="Proteomes" id="UP000053989">
    <property type="component" value="Unassembled WGS sequence"/>
</dbReference>
<gene>
    <name evidence="1" type="ORF">SCLCIDRAFT_1213496</name>
</gene>
<dbReference type="EMBL" id="KN822030">
    <property type="protein sequence ID" value="KIM64096.1"/>
    <property type="molecule type" value="Genomic_DNA"/>
</dbReference>
<name>A0A0C3E801_9AGAM</name>
<dbReference type="AlphaFoldDB" id="A0A0C3E801"/>
<accession>A0A0C3E801</accession>
<evidence type="ECO:0000313" key="2">
    <source>
        <dbReference type="Proteomes" id="UP000053989"/>
    </source>
</evidence>
<reference evidence="1 2" key="1">
    <citation type="submission" date="2014-04" db="EMBL/GenBank/DDBJ databases">
        <authorList>
            <consortium name="DOE Joint Genome Institute"/>
            <person name="Kuo A."/>
            <person name="Kohler A."/>
            <person name="Nagy L.G."/>
            <person name="Floudas D."/>
            <person name="Copeland A."/>
            <person name="Barry K.W."/>
            <person name="Cichocki N."/>
            <person name="Veneault-Fourrey C."/>
            <person name="LaButti K."/>
            <person name="Lindquist E.A."/>
            <person name="Lipzen A."/>
            <person name="Lundell T."/>
            <person name="Morin E."/>
            <person name="Murat C."/>
            <person name="Sun H."/>
            <person name="Tunlid A."/>
            <person name="Henrissat B."/>
            <person name="Grigoriev I.V."/>
            <person name="Hibbett D.S."/>
            <person name="Martin F."/>
            <person name="Nordberg H.P."/>
            <person name="Cantor M.N."/>
            <person name="Hua S.X."/>
        </authorList>
    </citation>
    <scope>NUCLEOTIDE SEQUENCE [LARGE SCALE GENOMIC DNA]</scope>
    <source>
        <strain evidence="1 2">Foug A</strain>
    </source>
</reference>
<keyword evidence="2" id="KW-1185">Reference proteome</keyword>
<proteinExistence type="predicted"/>
<reference evidence="2" key="2">
    <citation type="submission" date="2015-01" db="EMBL/GenBank/DDBJ databases">
        <title>Evolutionary Origins and Diversification of the Mycorrhizal Mutualists.</title>
        <authorList>
            <consortium name="DOE Joint Genome Institute"/>
            <consortium name="Mycorrhizal Genomics Consortium"/>
            <person name="Kohler A."/>
            <person name="Kuo A."/>
            <person name="Nagy L.G."/>
            <person name="Floudas D."/>
            <person name="Copeland A."/>
            <person name="Barry K.W."/>
            <person name="Cichocki N."/>
            <person name="Veneault-Fourrey C."/>
            <person name="LaButti K."/>
            <person name="Lindquist E.A."/>
            <person name="Lipzen A."/>
            <person name="Lundell T."/>
            <person name="Morin E."/>
            <person name="Murat C."/>
            <person name="Riley R."/>
            <person name="Ohm R."/>
            <person name="Sun H."/>
            <person name="Tunlid A."/>
            <person name="Henrissat B."/>
            <person name="Grigoriev I.V."/>
            <person name="Hibbett D.S."/>
            <person name="Martin F."/>
        </authorList>
    </citation>
    <scope>NUCLEOTIDE SEQUENCE [LARGE SCALE GENOMIC DNA]</scope>
    <source>
        <strain evidence="2">Foug A</strain>
    </source>
</reference>
<dbReference type="InParanoid" id="A0A0C3E801"/>
<dbReference type="HOGENOM" id="CLU_2795444_0_0_1"/>